<dbReference type="GO" id="GO:0005634">
    <property type="term" value="C:nucleus"/>
    <property type="evidence" value="ECO:0007669"/>
    <property type="project" value="TreeGrafter"/>
</dbReference>
<dbReference type="PANTHER" id="PTHR46011">
    <property type="entry name" value="NUCLEAR HORMONE RECEPTOR FAMILY MEMBER NHR-86-RELATED"/>
    <property type="match status" value="1"/>
</dbReference>
<dbReference type="SUPFAM" id="SSF48508">
    <property type="entry name" value="Nuclear receptor ligand-binding domain"/>
    <property type="match status" value="1"/>
</dbReference>
<keyword evidence="3" id="KW-0675">Receptor</keyword>
<dbReference type="InterPro" id="IPR035500">
    <property type="entry name" value="NHR-like_dom_sf"/>
</dbReference>
<dbReference type="SMART" id="SM00430">
    <property type="entry name" value="HOLI"/>
    <property type="match status" value="1"/>
</dbReference>
<sequence length="244" mass="27813">LCMIRKTGEFGILKGRAFPIYSTLPCAGLGPASYARVVPNAKILYKGLTDFANSAFEDFRQLDAEIKAYIISTSYQLFYVLDGAYRAVHYFPHDNTLFLSYTCYINREALATFLDDCPHELNRKDAIGEIEKNINGSERPTKKLFKKVKPLDKEFLGLLGLAIWNNELLTMNGKLENLALINREAILKELQTMYKHEGKMDYATRLGELLCLLVNIEVRLPEKNGVPAKEDLEVYRLMNLFNEA</sequence>
<dbReference type="EMBL" id="BTSY01000004">
    <property type="protein sequence ID" value="GMT22208.1"/>
    <property type="molecule type" value="Genomic_DNA"/>
</dbReference>
<dbReference type="Pfam" id="PF00104">
    <property type="entry name" value="Hormone_recep"/>
    <property type="match status" value="1"/>
</dbReference>
<evidence type="ECO:0000256" key="3">
    <source>
        <dbReference type="ARBA" id="ARBA00023170"/>
    </source>
</evidence>
<dbReference type="InterPro" id="IPR000536">
    <property type="entry name" value="Nucl_hrmn_rcpt_lig-bd"/>
</dbReference>
<keyword evidence="2" id="KW-0804">Transcription</keyword>
<gene>
    <name evidence="5" type="ORF">PFISCL1PPCAC_13505</name>
</gene>
<dbReference type="AlphaFoldDB" id="A0AAV5VV11"/>
<dbReference type="Proteomes" id="UP001432322">
    <property type="component" value="Unassembled WGS sequence"/>
</dbReference>
<organism evidence="5 6">
    <name type="scientific">Pristionchus fissidentatus</name>
    <dbReference type="NCBI Taxonomy" id="1538716"/>
    <lineage>
        <taxon>Eukaryota</taxon>
        <taxon>Metazoa</taxon>
        <taxon>Ecdysozoa</taxon>
        <taxon>Nematoda</taxon>
        <taxon>Chromadorea</taxon>
        <taxon>Rhabditida</taxon>
        <taxon>Rhabditina</taxon>
        <taxon>Diplogasteromorpha</taxon>
        <taxon>Diplogasteroidea</taxon>
        <taxon>Neodiplogasteridae</taxon>
        <taxon>Pristionchus</taxon>
    </lineage>
</organism>
<dbReference type="GO" id="GO:0003700">
    <property type="term" value="F:DNA-binding transcription factor activity"/>
    <property type="evidence" value="ECO:0007669"/>
    <property type="project" value="TreeGrafter"/>
</dbReference>
<feature type="non-terminal residue" evidence="5">
    <location>
        <position position="244"/>
    </location>
</feature>
<proteinExistence type="predicted"/>
<protein>
    <recommendedName>
        <fullName evidence="4">NR LBD domain-containing protein</fullName>
    </recommendedName>
</protein>
<feature type="non-terminal residue" evidence="5">
    <location>
        <position position="1"/>
    </location>
</feature>
<dbReference type="PANTHER" id="PTHR46011:SF6">
    <property type="entry name" value="HIGH ZINC ACTIVATED NUCLEAR RECEPTOR PROTEIN"/>
    <property type="match status" value="1"/>
</dbReference>
<keyword evidence="1" id="KW-0805">Transcription regulation</keyword>
<evidence type="ECO:0000313" key="5">
    <source>
        <dbReference type="EMBL" id="GMT22208.1"/>
    </source>
</evidence>
<keyword evidence="6" id="KW-1185">Reference proteome</keyword>
<name>A0AAV5VV11_9BILA</name>
<comment type="caution">
    <text evidence="5">The sequence shown here is derived from an EMBL/GenBank/DDBJ whole genome shotgun (WGS) entry which is preliminary data.</text>
</comment>
<evidence type="ECO:0000256" key="2">
    <source>
        <dbReference type="ARBA" id="ARBA00023163"/>
    </source>
</evidence>
<evidence type="ECO:0000259" key="4">
    <source>
        <dbReference type="SMART" id="SM00430"/>
    </source>
</evidence>
<evidence type="ECO:0000313" key="6">
    <source>
        <dbReference type="Proteomes" id="UP001432322"/>
    </source>
</evidence>
<accession>A0AAV5VV11</accession>
<feature type="domain" description="NR LBD" evidence="4">
    <location>
        <begin position="39"/>
        <end position="220"/>
    </location>
</feature>
<evidence type="ECO:0000256" key="1">
    <source>
        <dbReference type="ARBA" id="ARBA00023015"/>
    </source>
</evidence>
<reference evidence="5" key="1">
    <citation type="submission" date="2023-10" db="EMBL/GenBank/DDBJ databases">
        <title>Genome assembly of Pristionchus species.</title>
        <authorList>
            <person name="Yoshida K."/>
            <person name="Sommer R.J."/>
        </authorList>
    </citation>
    <scope>NUCLEOTIDE SEQUENCE</scope>
    <source>
        <strain evidence="5">RS5133</strain>
    </source>
</reference>
<dbReference type="Gene3D" id="1.10.565.10">
    <property type="entry name" value="Retinoid X Receptor"/>
    <property type="match status" value="1"/>
</dbReference>